<evidence type="ECO:0000313" key="1">
    <source>
        <dbReference type="EMBL" id="PHV69768.1"/>
    </source>
</evidence>
<gene>
    <name evidence="1" type="ORF">CS063_13700</name>
</gene>
<evidence type="ECO:0000313" key="2">
    <source>
        <dbReference type="Proteomes" id="UP000224460"/>
    </source>
</evidence>
<name>A0AC61D9N1_9FIRM</name>
<comment type="caution">
    <text evidence="1">The sequence shown here is derived from an EMBL/GenBank/DDBJ whole genome shotgun (WGS) entry which is preliminary data.</text>
</comment>
<accession>A0AC61D9N1</accession>
<dbReference type="Proteomes" id="UP000224460">
    <property type="component" value="Unassembled WGS sequence"/>
</dbReference>
<keyword evidence="2" id="KW-1185">Reference proteome</keyword>
<proteinExistence type="predicted"/>
<organism evidence="1 2">
    <name type="scientific">Sporanaerobium hydrogeniformans</name>
    <dbReference type="NCBI Taxonomy" id="3072179"/>
    <lineage>
        <taxon>Bacteria</taxon>
        <taxon>Bacillati</taxon>
        <taxon>Bacillota</taxon>
        <taxon>Clostridia</taxon>
        <taxon>Lachnospirales</taxon>
        <taxon>Lachnospiraceae</taxon>
        <taxon>Sporanaerobium</taxon>
    </lineage>
</organism>
<protein>
    <submittedName>
        <fullName evidence="1">Uncharacterized protein</fullName>
    </submittedName>
</protein>
<sequence>MDIIKTLKDIKYIKMEADYTKDKLEEIRERRKSIKSSSNSNIAPGSHVSTPNSSMIDSIVSIEELEKMLDAKLSHMYKLENEVVEKLEVLEPKERVVIKLHYFEGETLEHICGVIKYSWRHTMRIYKGAMEKLKKMA</sequence>
<reference evidence="1" key="1">
    <citation type="submission" date="2017-10" db="EMBL/GenBank/DDBJ databases">
        <title>Genome sequence of cellulolytic Lachnospiraceae bacterium XHS1971 isolated from hotspring sediment.</title>
        <authorList>
            <person name="Vasudevan G."/>
            <person name="Joshi A.J."/>
            <person name="Hivarkar S."/>
            <person name="Lanjekar V.B."/>
            <person name="Dhakephalkar P.K."/>
            <person name="Dagar S."/>
        </authorList>
    </citation>
    <scope>NUCLEOTIDE SEQUENCE</scope>
    <source>
        <strain evidence="1">XHS1971</strain>
    </source>
</reference>
<dbReference type="EMBL" id="PEDL01000018">
    <property type="protein sequence ID" value="PHV69768.1"/>
    <property type="molecule type" value="Genomic_DNA"/>
</dbReference>